<evidence type="ECO:0000256" key="1">
    <source>
        <dbReference type="SAM" id="MobiDB-lite"/>
    </source>
</evidence>
<dbReference type="Proteomes" id="UP000054047">
    <property type="component" value="Unassembled WGS sequence"/>
</dbReference>
<gene>
    <name evidence="2" type="ORF">ANCDUO_17169</name>
</gene>
<accession>A0A0C2CSF6</accession>
<reference evidence="2 3" key="1">
    <citation type="submission" date="2013-12" db="EMBL/GenBank/DDBJ databases">
        <title>Draft genome of the parsitic nematode Ancylostoma duodenale.</title>
        <authorList>
            <person name="Mitreva M."/>
        </authorList>
    </citation>
    <scope>NUCLEOTIDE SEQUENCE [LARGE SCALE GENOMIC DNA]</scope>
    <source>
        <strain evidence="2 3">Zhejiang</strain>
    </source>
</reference>
<dbReference type="PANTHER" id="PTHR47163:SF2">
    <property type="entry name" value="SI:DKEY-17M8.2"/>
    <property type="match status" value="1"/>
</dbReference>
<protein>
    <recommendedName>
        <fullName evidence="4">ISXO2-like transposase domain-containing protein</fullName>
    </recommendedName>
</protein>
<dbReference type="AlphaFoldDB" id="A0A0C2CSF6"/>
<proteinExistence type="predicted"/>
<evidence type="ECO:0000313" key="3">
    <source>
        <dbReference type="Proteomes" id="UP000054047"/>
    </source>
</evidence>
<dbReference type="OrthoDB" id="5862080at2759"/>
<feature type="compositionally biased region" description="Basic and acidic residues" evidence="1">
    <location>
        <begin position="1"/>
        <end position="15"/>
    </location>
</feature>
<evidence type="ECO:0008006" key="4">
    <source>
        <dbReference type="Google" id="ProtNLM"/>
    </source>
</evidence>
<organism evidence="2 3">
    <name type="scientific">Ancylostoma duodenale</name>
    <dbReference type="NCBI Taxonomy" id="51022"/>
    <lineage>
        <taxon>Eukaryota</taxon>
        <taxon>Metazoa</taxon>
        <taxon>Ecdysozoa</taxon>
        <taxon>Nematoda</taxon>
        <taxon>Chromadorea</taxon>
        <taxon>Rhabditida</taxon>
        <taxon>Rhabditina</taxon>
        <taxon>Rhabditomorpha</taxon>
        <taxon>Strongyloidea</taxon>
        <taxon>Ancylostomatidae</taxon>
        <taxon>Ancylostomatinae</taxon>
        <taxon>Ancylostoma</taxon>
    </lineage>
</organism>
<dbReference type="PANTHER" id="PTHR47163">
    <property type="entry name" value="DDE_TNP_IS1595 DOMAIN-CONTAINING PROTEIN"/>
    <property type="match status" value="1"/>
</dbReference>
<evidence type="ECO:0000313" key="2">
    <source>
        <dbReference type="EMBL" id="KIH52727.1"/>
    </source>
</evidence>
<sequence>MHESEHFSEFQRDESQPGINGYERGSGRPIVILLQRRNTVTLMGLIVKFIMPDTKIVSDCWRGYNRIAHLPQGFRHLNVNLQVQKLSATAGGATAGLPICHKALGTSTSTFRSTSLIRGLEPTLRTFGVIVIECHWQKSKNLAKHKYGINNRRYSDYISELLWRKRFGK</sequence>
<feature type="region of interest" description="Disordered" evidence="1">
    <location>
        <begin position="1"/>
        <end position="22"/>
    </location>
</feature>
<name>A0A0C2CSF6_9BILA</name>
<keyword evidence="3" id="KW-1185">Reference proteome</keyword>
<dbReference type="EMBL" id="KN742932">
    <property type="protein sequence ID" value="KIH52727.1"/>
    <property type="molecule type" value="Genomic_DNA"/>
</dbReference>
<dbReference type="InterPro" id="IPR053164">
    <property type="entry name" value="IS1016-like_transposase"/>
</dbReference>